<dbReference type="InterPro" id="IPR001486">
    <property type="entry name" value="Hemoglobin_trunc"/>
</dbReference>
<comment type="cofactor">
    <cofactor evidence="1 8">
        <name>heme</name>
        <dbReference type="ChEBI" id="CHEBI:30413"/>
    </cofactor>
</comment>
<dbReference type="Gene3D" id="1.10.490.10">
    <property type="entry name" value="Globins"/>
    <property type="match status" value="1"/>
</dbReference>
<dbReference type="InterPro" id="IPR016339">
    <property type="entry name" value="Hemoglobin_trunc_I"/>
</dbReference>
<evidence type="ECO:0000313" key="10">
    <source>
        <dbReference type="Proteomes" id="UP001207654"/>
    </source>
</evidence>
<name>A0ABT4A4V4_9BACT</name>
<dbReference type="InterPro" id="IPR012292">
    <property type="entry name" value="Globin/Proto"/>
</dbReference>
<keyword evidence="5 8" id="KW-0561">Oxygen transport</keyword>
<evidence type="ECO:0000256" key="7">
    <source>
        <dbReference type="ARBA" id="ARBA00023004"/>
    </source>
</evidence>
<dbReference type="CDD" id="cd00454">
    <property type="entry name" value="TrHb1_N"/>
    <property type="match status" value="1"/>
</dbReference>
<reference evidence="9 10" key="1">
    <citation type="submission" date="2022-11" db="EMBL/GenBank/DDBJ databases">
        <title>Minimal conservation of predation-associated metabolite biosynthetic gene clusters underscores biosynthetic potential of Myxococcota including descriptions for ten novel species: Archangium lansinium sp. nov., Myxococcus landrumus sp. nov., Nannocystis bai.</title>
        <authorList>
            <person name="Ahearne A."/>
            <person name="Stevens C."/>
            <person name="Phillips K."/>
        </authorList>
    </citation>
    <scope>NUCLEOTIDE SEQUENCE [LARGE SCALE GENOMIC DNA]</scope>
    <source>
        <strain evidence="9 10">MIWBW</strain>
    </source>
</reference>
<evidence type="ECO:0000256" key="3">
    <source>
        <dbReference type="ARBA" id="ARBA00022448"/>
    </source>
</evidence>
<dbReference type="InterPro" id="IPR019795">
    <property type="entry name" value="Globin_bac-like_CS"/>
</dbReference>
<proteinExistence type="inferred from homology"/>
<accession>A0ABT4A4V4</accession>
<protein>
    <recommendedName>
        <fullName evidence="8">Group 1 truncated hemoglobin</fullName>
    </recommendedName>
</protein>
<dbReference type="PIRSF" id="PIRSF002030">
    <property type="entry name" value="Globin_Protozoa/Cyanobacteria"/>
    <property type="match status" value="1"/>
</dbReference>
<keyword evidence="7 8" id="KW-0408">Iron</keyword>
<evidence type="ECO:0000256" key="8">
    <source>
        <dbReference type="PIRNR" id="PIRNR002030"/>
    </source>
</evidence>
<keyword evidence="4 8" id="KW-0349">Heme</keyword>
<organism evidence="9 10">
    <name type="scientific">Archangium lansingense</name>
    <dbReference type="NCBI Taxonomy" id="2995310"/>
    <lineage>
        <taxon>Bacteria</taxon>
        <taxon>Pseudomonadati</taxon>
        <taxon>Myxococcota</taxon>
        <taxon>Myxococcia</taxon>
        <taxon>Myxococcales</taxon>
        <taxon>Cystobacterineae</taxon>
        <taxon>Archangiaceae</taxon>
        <taxon>Archangium</taxon>
    </lineage>
</organism>
<evidence type="ECO:0000256" key="4">
    <source>
        <dbReference type="ARBA" id="ARBA00022617"/>
    </source>
</evidence>
<keyword evidence="10" id="KW-1185">Reference proteome</keyword>
<evidence type="ECO:0000256" key="1">
    <source>
        <dbReference type="ARBA" id="ARBA00001971"/>
    </source>
</evidence>
<sequence length="124" mass="14161">MHQNQSLYEQLGGEEMVSKTVTIFYQKVLADSLLRPFFENMNMSRLESMQRAFLVTAFGGPNAYSGRDMRRAHTRLVARGMSDAHFDAVLTHLDDTLTELNVAKPLRDWARALTDSLRKDILGR</sequence>
<dbReference type="EMBL" id="JAPNKA010000001">
    <property type="protein sequence ID" value="MCY1076675.1"/>
    <property type="molecule type" value="Genomic_DNA"/>
</dbReference>
<evidence type="ECO:0000256" key="2">
    <source>
        <dbReference type="ARBA" id="ARBA00009660"/>
    </source>
</evidence>
<evidence type="ECO:0000256" key="5">
    <source>
        <dbReference type="ARBA" id="ARBA00022621"/>
    </source>
</evidence>
<evidence type="ECO:0000256" key="6">
    <source>
        <dbReference type="ARBA" id="ARBA00022723"/>
    </source>
</evidence>
<dbReference type="Pfam" id="PF01152">
    <property type="entry name" value="Bac_globin"/>
    <property type="match status" value="1"/>
</dbReference>
<dbReference type="InterPro" id="IPR009050">
    <property type="entry name" value="Globin-like_sf"/>
</dbReference>
<evidence type="ECO:0000313" key="9">
    <source>
        <dbReference type="EMBL" id="MCY1076675.1"/>
    </source>
</evidence>
<dbReference type="SUPFAM" id="SSF46458">
    <property type="entry name" value="Globin-like"/>
    <property type="match status" value="1"/>
</dbReference>
<dbReference type="PROSITE" id="PS01213">
    <property type="entry name" value="GLOBIN_FAM_2"/>
    <property type="match status" value="1"/>
</dbReference>
<dbReference type="RefSeq" id="WP_267535552.1">
    <property type="nucleotide sequence ID" value="NZ_JAPNKA010000001.1"/>
</dbReference>
<dbReference type="Proteomes" id="UP001207654">
    <property type="component" value="Unassembled WGS sequence"/>
</dbReference>
<comment type="similarity">
    <text evidence="2 8">Belongs to the truncated hemoglobin family. Group I subfamily.</text>
</comment>
<keyword evidence="3 8" id="KW-0813">Transport</keyword>
<keyword evidence="6 8" id="KW-0479">Metal-binding</keyword>
<gene>
    <name evidence="9" type="ORF">OV287_19540</name>
</gene>
<comment type="caution">
    <text evidence="9">The sequence shown here is derived from an EMBL/GenBank/DDBJ whole genome shotgun (WGS) entry which is preliminary data.</text>
</comment>